<accession>A0A0P1BHW4</accession>
<evidence type="ECO:0000313" key="3">
    <source>
        <dbReference type="Proteomes" id="UP000054845"/>
    </source>
</evidence>
<name>A0A0P1BHW4_9BASI</name>
<reference evidence="2 3" key="1">
    <citation type="submission" date="2014-09" db="EMBL/GenBank/DDBJ databases">
        <authorList>
            <person name="Magalhaes I.L.F."/>
            <person name="Oliveira U."/>
            <person name="Santos F.R."/>
            <person name="Vidigal T.H.D.A."/>
            <person name="Brescovit A.D."/>
            <person name="Santos A.J."/>
        </authorList>
    </citation>
    <scope>NUCLEOTIDE SEQUENCE [LARGE SCALE GENOMIC DNA]</scope>
</reference>
<keyword evidence="3" id="KW-1185">Reference proteome</keyword>
<dbReference type="OrthoDB" id="10582604at2759"/>
<dbReference type="EMBL" id="CCYA01000258">
    <property type="protein sequence ID" value="CEH15185.1"/>
    <property type="molecule type" value="Genomic_DNA"/>
</dbReference>
<organism evidence="2 3">
    <name type="scientific">Ceraceosorus bombacis</name>
    <dbReference type="NCBI Taxonomy" id="401625"/>
    <lineage>
        <taxon>Eukaryota</taxon>
        <taxon>Fungi</taxon>
        <taxon>Dikarya</taxon>
        <taxon>Basidiomycota</taxon>
        <taxon>Ustilaginomycotina</taxon>
        <taxon>Exobasidiomycetes</taxon>
        <taxon>Ceraceosorales</taxon>
        <taxon>Ceraceosoraceae</taxon>
        <taxon>Ceraceosorus</taxon>
    </lineage>
</organism>
<evidence type="ECO:0000313" key="2">
    <source>
        <dbReference type="EMBL" id="CEH15185.1"/>
    </source>
</evidence>
<evidence type="ECO:0000256" key="1">
    <source>
        <dbReference type="SAM" id="MobiDB-lite"/>
    </source>
</evidence>
<feature type="region of interest" description="Disordered" evidence="1">
    <location>
        <begin position="76"/>
        <end position="108"/>
    </location>
</feature>
<proteinExistence type="predicted"/>
<protein>
    <submittedName>
        <fullName evidence="2">Uncharacterized protein</fullName>
    </submittedName>
</protein>
<dbReference type="Proteomes" id="UP000054845">
    <property type="component" value="Unassembled WGS sequence"/>
</dbReference>
<dbReference type="AlphaFoldDB" id="A0A0P1BHW4"/>
<sequence>MAVSQEKRILQRDKELKGIDLKAEEVSPLNADKEHLQRELSASKAREEQLVADKQAQESHVEQVHTNVEALQKEVSTLQGEKAEAQRNQEAAASQVQDKDQEIARPQE</sequence>
<feature type="compositionally biased region" description="Basic and acidic residues" evidence="1">
    <location>
        <begin position="44"/>
        <end position="63"/>
    </location>
</feature>
<feature type="compositionally biased region" description="Basic and acidic residues" evidence="1">
    <location>
        <begin position="97"/>
        <end position="108"/>
    </location>
</feature>
<feature type="region of interest" description="Disordered" evidence="1">
    <location>
        <begin position="30"/>
        <end position="63"/>
    </location>
</feature>